<reference evidence="2" key="1">
    <citation type="submission" date="2020-02" db="EMBL/GenBank/DDBJ databases">
        <authorList>
            <person name="Meier V. D."/>
        </authorList>
    </citation>
    <scope>NUCLEOTIDE SEQUENCE</scope>
    <source>
        <strain evidence="2">AVDCRST_MAG71</strain>
    </source>
</reference>
<name>A0A6J4L068_9GAMM</name>
<keyword evidence="1" id="KW-0500">Molybdenum</keyword>
<comment type="pathway">
    <text evidence="1">Cofactor biosynthesis; molybdopterin biosynthesis.</text>
</comment>
<dbReference type="Gene3D" id="2.40.340.10">
    <property type="entry name" value="MoeA, C-terminal, domain IV"/>
    <property type="match status" value="1"/>
</dbReference>
<comment type="catalytic activity">
    <reaction evidence="1">
        <text>adenylyl-molybdopterin + molybdate = Mo-molybdopterin + AMP + H(+)</text>
        <dbReference type="Rhea" id="RHEA:35047"/>
        <dbReference type="ChEBI" id="CHEBI:15378"/>
        <dbReference type="ChEBI" id="CHEBI:36264"/>
        <dbReference type="ChEBI" id="CHEBI:62727"/>
        <dbReference type="ChEBI" id="CHEBI:71302"/>
        <dbReference type="ChEBI" id="CHEBI:456215"/>
    </reaction>
</comment>
<keyword evidence="1" id="KW-0501">Molybdenum cofactor biosynthesis</keyword>
<comment type="cofactor">
    <cofactor evidence="1">
        <name>Mg(2+)</name>
        <dbReference type="ChEBI" id="CHEBI:18420"/>
    </cofactor>
</comment>
<keyword evidence="1" id="KW-0808">Transferase</keyword>
<dbReference type="GO" id="GO:0006777">
    <property type="term" value="P:Mo-molybdopterin cofactor biosynthetic process"/>
    <property type="evidence" value="ECO:0007669"/>
    <property type="project" value="UniProtKB-UniRule"/>
</dbReference>
<comment type="function">
    <text evidence="1">Catalyzes the insertion of molybdate into adenylated molybdopterin with the concomitant release of AMP.</text>
</comment>
<dbReference type="Gene3D" id="3.90.105.10">
    <property type="entry name" value="Molybdopterin biosynthesis moea protein, domain 2"/>
    <property type="match status" value="1"/>
</dbReference>
<dbReference type="PANTHER" id="PTHR10192">
    <property type="entry name" value="MOLYBDOPTERIN BIOSYNTHESIS PROTEIN"/>
    <property type="match status" value="1"/>
</dbReference>
<keyword evidence="1" id="KW-0479">Metal-binding</keyword>
<evidence type="ECO:0000313" key="2">
    <source>
        <dbReference type="EMBL" id="CAA9319709.1"/>
    </source>
</evidence>
<comment type="similarity">
    <text evidence="1">Belongs to the MoeA family.</text>
</comment>
<dbReference type="SUPFAM" id="SSF53218">
    <property type="entry name" value="Molybdenum cofactor biosynthesis proteins"/>
    <property type="match status" value="1"/>
</dbReference>
<dbReference type="GO" id="GO:0046872">
    <property type="term" value="F:metal ion binding"/>
    <property type="evidence" value="ECO:0007669"/>
    <property type="project" value="UniProtKB-UniRule"/>
</dbReference>
<dbReference type="InterPro" id="IPR036425">
    <property type="entry name" value="MoaB/Mog-like_dom_sf"/>
</dbReference>
<gene>
    <name evidence="2" type="ORF">AVDCRST_MAG71-1197</name>
</gene>
<keyword evidence="1" id="KW-0460">Magnesium</keyword>
<dbReference type="Gene3D" id="3.40.980.10">
    <property type="entry name" value="MoaB/Mog-like domain"/>
    <property type="match status" value="1"/>
</dbReference>
<dbReference type="AlphaFoldDB" id="A0A6J4L068"/>
<dbReference type="GO" id="GO:0005829">
    <property type="term" value="C:cytosol"/>
    <property type="evidence" value="ECO:0007669"/>
    <property type="project" value="TreeGrafter"/>
</dbReference>
<dbReference type="UniPathway" id="UPA00344"/>
<protein>
    <recommendedName>
        <fullName evidence="1">Molybdopterin molybdenumtransferase</fullName>
        <ecNumber evidence="1">2.10.1.1</ecNumber>
    </recommendedName>
</protein>
<dbReference type="InterPro" id="IPR036688">
    <property type="entry name" value="MoeA_C_domain_IV_sf"/>
</dbReference>
<organism evidence="2">
    <name type="scientific">uncultured Lysobacter sp</name>
    <dbReference type="NCBI Taxonomy" id="271060"/>
    <lineage>
        <taxon>Bacteria</taxon>
        <taxon>Pseudomonadati</taxon>
        <taxon>Pseudomonadota</taxon>
        <taxon>Gammaproteobacteria</taxon>
        <taxon>Lysobacterales</taxon>
        <taxon>Lysobacteraceae</taxon>
        <taxon>Lysobacter</taxon>
        <taxon>environmental samples</taxon>
    </lineage>
</organism>
<sequence length="314" mass="32821">MSRHSAQLTLEAQCALVRETACANRLGVESIALSRAHGRVLAEEPAHAPGDVPHDAGRFLIPATRLTPARIALAASRGHGQLKVARKPTVAVLTVSEGAIEPGLSPVANRLFGGARDLLVGLLRDDGLEPTCWPTLSEDERQIEIAVRDTACAFDMVLVCADMGPGYGLAASVIDRFGSVAFGSRGVDCDVPVVFASLDQAFVMLLRAEPAQLAGAYMTLVRSLSDGLQGIETARRQPRARLTGDLAFGTDARFAPVELAYTEAAVLEATPIDGTGFPALATCRALAVAPVRGALLRAGAVVDLLALNDPGLAE</sequence>
<dbReference type="InterPro" id="IPR038987">
    <property type="entry name" value="MoeA-like"/>
</dbReference>
<accession>A0A6J4L068</accession>
<dbReference type="PANTHER" id="PTHR10192:SF5">
    <property type="entry name" value="GEPHYRIN"/>
    <property type="match status" value="1"/>
</dbReference>
<dbReference type="GO" id="GO:0061599">
    <property type="term" value="F:molybdopterin molybdotransferase activity"/>
    <property type="evidence" value="ECO:0007669"/>
    <property type="project" value="UniProtKB-UniRule"/>
</dbReference>
<evidence type="ECO:0000256" key="1">
    <source>
        <dbReference type="RuleBase" id="RU365090"/>
    </source>
</evidence>
<proteinExistence type="inferred from homology"/>
<dbReference type="EMBL" id="CADCUA010000312">
    <property type="protein sequence ID" value="CAA9319709.1"/>
    <property type="molecule type" value="Genomic_DNA"/>
</dbReference>
<dbReference type="EC" id="2.10.1.1" evidence="1"/>